<protein>
    <submittedName>
        <fullName evidence="1">Uncharacterized protein</fullName>
    </submittedName>
</protein>
<sequence length="72" mass="7464">MIYLRSGTLTKGSGTSVSRSGSCGLVCLHAASTFHTQLGTLAYVSFAVRQSHDGLQQVKSSLASGSLGQTLF</sequence>
<evidence type="ECO:0000313" key="1">
    <source>
        <dbReference type="EMBL" id="ERN03184.1"/>
    </source>
</evidence>
<proteinExistence type="predicted"/>
<dbReference type="HOGENOM" id="CLU_2725543_0_0_1"/>
<dbReference type="EMBL" id="KI394358">
    <property type="protein sequence ID" value="ERN03184.1"/>
    <property type="molecule type" value="Genomic_DNA"/>
</dbReference>
<organism evidence="1 2">
    <name type="scientific">Amborella trichopoda</name>
    <dbReference type="NCBI Taxonomy" id="13333"/>
    <lineage>
        <taxon>Eukaryota</taxon>
        <taxon>Viridiplantae</taxon>
        <taxon>Streptophyta</taxon>
        <taxon>Embryophyta</taxon>
        <taxon>Tracheophyta</taxon>
        <taxon>Spermatophyta</taxon>
        <taxon>Magnoliopsida</taxon>
        <taxon>Amborellales</taxon>
        <taxon>Amborellaceae</taxon>
        <taxon>Amborella</taxon>
    </lineage>
</organism>
<reference evidence="2" key="1">
    <citation type="journal article" date="2013" name="Science">
        <title>The Amborella genome and the evolution of flowering plants.</title>
        <authorList>
            <consortium name="Amborella Genome Project"/>
        </authorList>
    </citation>
    <scope>NUCLEOTIDE SEQUENCE [LARGE SCALE GENOMIC DNA]</scope>
</reference>
<name>W1P6B5_AMBTC</name>
<dbReference type="AlphaFoldDB" id="W1P6B5"/>
<dbReference type="Gramene" id="ERN03184">
    <property type="protein sequence ID" value="ERN03184"/>
    <property type="gene ID" value="AMTR_s00003p00138410"/>
</dbReference>
<accession>W1P6B5</accession>
<keyword evidence="2" id="KW-1185">Reference proteome</keyword>
<gene>
    <name evidence="1" type="ORF">AMTR_s00003p00138410</name>
</gene>
<evidence type="ECO:0000313" key="2">
    <source>
        <dbReference type="Proteomes" id="UP000017836"/>
    </source>
</evidence>
<dbReference type="Proteomes" id="UP000017836">
    <property type="component" value="Unassembled WGS sequence"/>
</dbReference>